<dbReference type="Proteomes" id="UP000799438">
    <property type="component" value="Unassembled WGS sequence"/>
</dbReference>
<dbReference type="EMBL" id="ML995491">
    <property type="protein sequence ID" value="KAF2139808.1"/>
    <property type="molecule type" value="Genomic_DNA"/>
</dbReference>
<organism evidence="1 2">
    <name type="scientific">Aplosporella prunicola CBS 121167</name>
    <dbReference type="NCBI Taxonomy" id="1176127"/>
    <lineage>
        <taxon>Eukaryota</taxon>
        <taxon>Fungi</taxon>
        <taxon>Dikarya</taxon>
        <taxon>Ascomycota</taxon>
        <taxon>Pezizomycotina</taxon>
        <taxon>Dothideomycetes</taxon>
        <taxon>Dothideomycetes incertae sedis</taxon>
        <taxon>Botryosphaeriales</taxon>
        <taxon>Aplosporellaceae</taxon>
        <taxon>Aplosporella</taxon>
    </lineage>
</organism>
<accession>A0A6A6B8C6</accession>
<name>A0A6A6B8C6_9PEZI</name>
<reference evidence="1" key="1">
    <citation type="journal article" date="2020" name="Stud. Mycol.">
        <title>101 Dothideomycetes genomes: a test case for predicting lifestyles and emergence of pathogens.</title>
        <authorList>
            <person name="Haridas S."/>
            <person name="Albert R."/>
            <person name="Binder M."/>
            <person name="Bloem J."/>
            <person name="Labutti K."/>
            <person name="Salamov A."/>
            <person name="Andreopoulos B."/>
            <person name="Baker S."/>
            <person name="Barry K."/>
            <person name="Bills G."/>
            <person name="Bluhm B."/>
            <person name="Cannon C."/>
            <person name="Castanera R."/>
            <person name="Culley D."/>
            <person name="Daum C."/>
            <person name="Ezra D."/>
            <person name="Gonzalez J."/>
            <person name="Henrissat B."/>
            <person name="Kuo A."/>
            <person name="Liang C."/>
            <person name="Lipzen A."/>
            <person name="Lutzoni F."/>
            <person name="Magnuson J."/>
            <person name="Mondo S."/>
            <person name="Nolan M."/>
            <person name="Ohm R."/>
            <person name="Pangilinan J."/>
            <person name="Park H.-J."/>
            <person name="Ramirez L."/>
            <person name="Alfaro M."/>
            <person name="Sun H."/>
            <person name="Tritt A."/>
            <person name="Yoshinaga Y."/>
            <person name="Zwiers L.-H."/>
            <person name="Turgeon B."/>
            <person name="Goodwin S."/>
            <person name="Spatafora J."/>
            <person name="Crous P."/>
            <person name="Grigoriev I."/>
        </authorList>
    </citation>
    <scope>NUCLEOTIDE SEQUENCE</scope>
    <source>
        <strain evidence="1">CBS 121167</strain>
    </source>
</reference>
<protein>
    <submittedName>
        <fullName evidence="1">Uncharacterized protein</fullName>
    </submittedName>
</protein>
<keyword evidence="2" id="KW-1185">Reference proteome</keyword>
<dbReference type="AlphaFoldDB" id="A0A6A6B8C6"/>
<dbReference type="RefSeq" id="XP_033395521.1">
    <property type="nucleotide sequence ID" value="XM_033546852.1"/>
</dbReference>
<gene>
    <name evidence="1" type="ORF">K452DRAFT_56302</name>
</gene>
<sequence>MAMPMETTAFASWKWFPAFVSHIVTSFDGLAFLQNLRRELLFIGRTDGRQGRSWNQAETAFTVYKDEWMPVLALDVQEKSRRALRPPNAFSEGAGIECLRTEHQRCVALRDAVAAINVPTQAEIDAFDGNFRI</sequence>
<proteinExistence type="predicted"/>
<dbReference type="GeneID" id="54304359"/>
<evidence type="ECO:0000313" key="2">
    <source>
        <dbReference type="Proteomes" id="UP000799438"/>
    </source>
</evidence>
<evidence type="ECO:0000313" key="1">
    <source>
        <dbReference type="EMBL" id="KAF2139808.1"/>
    </source>
</evidence>